<evidence type="ECO:0000256" key="2">
    <source>
        <dbReference type="ARBA" id="ARBA00022737"/>
    </source>
</evidence>
<feature type="domain" description="Rhodanese" evidence="3">
    <location>
        <begin position="177"/>
        <end position="288"/>
    </location>
</feature>
<comment type="caution">
    <text evidence="4">The sequence shown here is derived from an EMBL/GenBank/DDBJ whole genome shotgun (WGS) entry which is preliminary data.</text>
</comment>
<gene>
    <name evidence="4" type="ORF">KAK11_10510</name>
</gene>
<evidence type="ECO:0000313" key="5">
    <source>
        <dbReference type="Proteomes" id="UP000672097"/>
    </source>
</evidence>
<keyword evidence="1" id="KW-0808">Transferase</keyword>
<dbReference type="SMART" id="SM00450">
    <property type="entry name" value="RHOD"/>
    <property type="match status" value="2"/>
</dbReference>
<reference evidence="4 5" key="1">
    <citation type="submission" date="2021-04" db="EMBL/GenBank/DDBJ databases">
        <title>The genome sequence of type strain Ideonella paludis KCTC 32238.</title>
        <authorList>
            <person name="Liu Y."/>
        </authorList>
    </citation>
    <scope>NUCLEOTIDE SEQUENCE [LARGE SCALE GENOMIC DNA]</scope>
    <source>
        <strain evidence="4 5">KCTC 32238</strain>
    </source>
</reference>
<accession>A0ABS5DX92</accession>
<sequence>MTEALSPPISPLISATALQARLQGQHAPLLLDCSCDLMDPAAGLRQFEAGHVPGAIYAHLDHDLSAPKSALGPREGGRHPLPSREAFAQRVAQWGLTPARDVVVMDNQGGMYAARAWWMLHWLGHSRVQVLDGGVPAWRSAGFALESGAGSTPQAAKSPYPLGQTVPTLDAATLQRELHRWQVLDARAPERFRGDVEPLDSQAGHIPGALNRFFKDNLGANACFLPAHVLRAQFEQWGVPPERLVHQCGSGVTACHNILAMAVAGFGITRLYPGSWSEWSADPGRPVAKG</sequence>
<dbReference type="Pfam" id="PF00581">
    <property type="entry name" value="Rhodanese"/>
    <property type="match status" value="2"/>
</dbReference>
<dbReference type="Gene3D" id="3.40.250.10">
    <property type="entry name" value="Rhodanese-like domain"/>
    <property type="match status" value="2"/>
</dbReference>
<evidence type="ECO:0000256" key="1">
    <source>
        <dbReference type="ARBA" id="ARBA00022679"/>
    </source>
</evidence>
<dbReference type="PROSITE" id="PS50206">
    <property type="entry name" value="RHODANESE_3"/>
    <property type="match status" value="2"/>
</dbReference>
<dbReference type="Proteomes" id="UP000672097">
    <property type="component" value="Unassembled WGS sequence"/>
</dbReference>
<dbReference type="InterPro" id="IPR045078">
    <property type="entry name" value="TST/MPST-like"/>
</dbReference>
<dbReference type="InterPro" id="IPR036873">
    <property type="entry name" value="Rhodanese-like_dom_sf"/>
</dbReference>
<feature type="domain" description="Rhodanese" evidence="3">
    <location>
        <begin position="24"/>
        <end position="147"/>
    </location>
</feature>
<dbReference type="RefSeq" id="WP_210809034.1">
    <property type="nucleotide sequence ID" value="NZ_JAGQDG010000004.1"/>
</dbReference>
<evidence type="ECO:0000313" key="4">
    <source>
        <dbReference type="EMBL" id="MBQ0935761.1"/>
    </source>
</evidence>
<proteinExistence type="predicted"/>
<dbReference type="CDD" id="cd01448">
    <property type="entry name" value="TST_Repeat_1"/>
    <property type="match status" value="1"/>
</dbReference>
<keyword evidence="2" id="KW-0677">Repeat</keyword>
<keyword evidence="5" id="KW-1185">Reference proteome</keyword>
<evidence type="ECO:0000259" key="3">
    <source>
        <dbReference type="PROSITE" id="PS50206"/>
    </source>
</evidence>
<name>A0ABS5DX92_9BURK</name>
<dbReference type="EMBL" id="JAGQDG010000004">
    <property type="protein sequence ID" value="MBQ0935761.1"/>
    <property type="molecule type" value="Genomic_DNA"/>
</dbReference>
<dbReference type="PANTHER" id="PTHR11364">
    <property type="entry name" value="THIOSULFATE SULFERTANSFERASE"/>
    <property type="match status" value="1"/>
</dbReference>
<organism evidence="4 5">
    <name type="scientific">Ideonella paludis</name>
    <dbReference type="NCBI Taxonomy" id="1233411"/>
    <lineage>
        <taxon>Bacteria</taxon>
        <taxon>Pseudomonadati</taxon>
        <taxon>Pseudomonadota</taxon>
        <taxon>Betaproteobacteria</taxon>
        <taxon>Burkholderiales</taxon>
        <taxon>Sphaerotilaceae</taxon>
        <taxon>Ideonella</taxon>
    </lineage>
</organism>
<dbReference type="CDD" id="cd01449">
    <property type="entry name" value="TST_Repeat_2"/>
    <property type="match status" value="1"/>
</dbReference>
<dbReference type="SUPFAM" id="SSF52821">
    <property type="entry name" value="Rhodanese/Cell cycle control phosphatase"/>
    <property type="match status" value="2"/>
</dbReference>
<dbReference type="PANTHER" id="PTHR11364:SF27">
    <property type="entry name" value="SULFURTRANSFERASE"/>
    <property type="match status" value="1"/>
</dbReference>
<protein>
    <submittedName>
        <fullName evidence="4">Sulfurtransferase</fullName>
    </submittedName>
</protein>
<dbReference type="InterPro" id="IPR001763">
    <property type="entry name" value="Rhodanese-like_dom"/>
</dbReference>